<keyword evidence="3" id="KW-1185">Reference proteome</keyword>
<reference evidence="3" key="1">
    <citation type="submission" date="2016-07" db="EMBL/GenBank/DDBJ databases">
        <authorList>
            <person name="Florea S."/>
            <person name="Webb J.S."/>
            <person name="Jaromczyk J."/>
            <person name="Schardl C.L."/>
        </authorList>
    </citation>
    <scope>NUCLEOTIDE SEQUENCE [LARGE SCALE GENOMIC DNA]</scope>
    <source>
        <strain evidence="3">MV-1</strain>
    </source>
</reference>
<dbReference type="STRING" id="28181.BEN30_09220"/>
<dbReference type="EMBL" id="MCGG01000021">
    <property type="protein sequence ID" value="OEJ67594.1"/>
    <property type="molecule type" value="Genomic_DNA"/>
</dbReference>
<comment type="caution">
    <text evidence="2">The sequence shown here is derived from an EMBL/GenBank/DDBJ whole genome shotgun (WGS) entry which is preliminary data.</text>
</comment>
<feature type="chain" id="PRO_5009184152" evidence="1">
    <location>
        <begin position="23"/>
        <end position="124"/>
    </location>
</feature>
<feature type="signal peptide" evidence="1">
    <location>
        <begin position="1"/>
        <end position="22"/>
    </location>
</feature>
<dbReference type="AlphaFoldDB" id="A0A1E5Q8A3"/>
<evidence type="ECO:0000313" key="2">
    <source>
        <dbReference type="EMBL" id="OEJ67594.1"/>
    </source>
</evidence>
<proteinExistence type="predicted"/>
<evidence type="ECO:0000256" key="1">
    <source>
        <dbReference type="SAM" id="SignalP"/>
    </source>
</evidence>
<sequence>MIFKSFVPFMTALMILASLAHAGQADVMNVDVQISADGTYRFDVTVQHADTGWDHYADAFEIVSPKGDVLGTRVLLHPHETEQPFTRSLSGVNIPEDVKDVDVRAHDKVHGVGGKVVRVGLPGR</sequence>
<protein>
    <submittedName>
        <fullName evidence="2">Uncharacterized protein</fullName>
    </submittedName>
</protein>
<accession>A0A1E5Q8A3</accession>
<dbReference type="Proteomes" id="UP000095347">
    <property type="component" value="Unassembled WGS sequence"/>
</dbReference>
<dbReference type="OrthoDB" id="573055at2"/>
<evidence type="ECO:0000313" key="3">
    <source>
        <dbReference type="Proteomes" id="UP000095347"/>
    </source>
</evidence>
<organism evidence="2 3">
    <name type="scientific">Magnetovibrio blakemorei</name>
    <dbReference type="NCBI Taxonomy" id="28181"/>
    <lineage>
        <taxon>Bacteria</taxon>
        <taxon>Pseudomonadati</taxon>
        <taxon>Pseudomonadota</taxon>
        <taxon>Alphaproteobacteria</taxon>
        <taxon>Rhodospirillales</taxon>
        <taxon>Magnetovibrionaceae</taxon>
        <taxon>Magnetovibrio</taxon>
    </lineage>
</organism>
<keyword evidence="1" id="KW-0732">Signal</keyword>
<gene>
    <name evidence="2" type="ORF">BEN30_09220</name>
</gene>
<name>A0A1E5Q8A3_9PROT</name>
<dbReference type="RefSeq" id="WP_069957747.1">
    <property type="nucleotide sequence ID" value="NZ_MCGG01000021.1"/>
</dbReference>